<dbReference type="Pfam" id="PF00465">
    <property type="entry name" value="Fe-ADH"/>
    <property type="match status" value="1"/>
</dbReference>
<reference evidence="6 7" key="1">
    <citation type="journal article" date="2019" name="Int. J. Syst. Evol. Microbiol.">
        <title>The Global Catalogue of Microorganisms (GCM) 10K type strain sequencing project: providing services to taxonomists for standard genome sequencing and annotation.</title>
        <authorList>
            <consortium name="The Broad Institute Genomics Platform"/>
            <consortium name="The Broad Institute Genome Sequencing Center for Infectious Disease"/>
            <person name="Wu L."/>
            <person name="Ma J."/>
        </authorList>
    </citation>
    <scope>NUCLEOTIDE SEQUENCE [LARGE SCALE GENOMIC DNA]</scope>
    <source>
        <strain evidence="6 7">JCM 14718</strain>
    </source>
</reference>
<dbReference type="SUPFAM" id="SSF56796">
    <property type="entry name" value="Dehydroquinate synthase-like"/>
    <property type="match status" value="1"/>
</dbReference>
<dbReference type="Gene3D" id="3.40.50.1970">
    <property type="match status" value="1"/>
</dbReference>
<dbReference type="CDD" id="cd08177">
    <property type="entry name" value="MAR"/>
    <property type="match status" value="1"/>
</dbReference>
<dbReference type="InterPro" id="IPR034786">
    <property type="entry name" value="MAR"/>
</dbReference>
<gene>
    <name evidence="6" type="ORF">GCM10009765_53760</name>
</gene>
<dbReference type="InterPro" id="IPR001670">
    <property type="entry name" value="ADH_Fe/GldA"/>
</dbReference>
<evidence type="ECO:0000259" key="5">
    <source>
        <dbReference type="Pfam" id="PF25137"/>
    </source>
</evidence>
<evidence type="ECO:0000259" key="4">
    <source>
        <dbReference type="Pfam" id="PF00465"/>
    </source>
</evidence>
<evidence type="ECO:0000256" key="2">
    <source>
        <dbReference type="ARBA" id="ARBA00023002"/>
    </source>
</evidence>
<dbReference type="Proteomes" id="UP001500618">
    <property type="component" value="Unassembled WGS sequence"/>
</dbReference>
<evidence type="ECO:0000256" key="1">
    <source>
        <dbReference type="ARBA" id="ARBA00007358"/>
    </source>
</evidence>
<proteinExistence type="inferred from homology"/>
<evidence type="ECO:0000313" key="7">
    <source>
        <dbReference type="Proteomes" id="UP001500618"/>
    </source>
</evidence>
<dbReference type="Gene3D" id="1.20.1090.10">
    <property type="entry name" value="Dehydroquinate synthase-like - alpha domain"/>
    <property type="match status" value="1"/>
</dbReference>
<comment type="similarity">
    <text evidence="1">Belongs to the iron-containing alcohol dehydrogenase family.</text>
</comment>
<keyword evidence="3" id="KW-0520">NAD</keyword>
<name>A0ABN2I2N5_9ACTN</name>
<evidence type="ECO:0000256" key="3">
    <source>
        <dbReference type="ARBA" id="ARBA00023027"/>
    </source>
</evidence>
<dbReference type="InterPro" id="IPR039697">
    <property type="entry name" value="Alcohol_dehydrogenase_Fe"/>
</dbReference>
<protein>
    <submittedName>
        <fullName evidence="6">Maleylacetate reductase</fullName>
    </submittedName>
</protein>
<keyword evidence="2" id="KW-0560">Oxidoreductase</keyword>
<feature type="domain" description="Fe-containing alcohol dehydrogenase-like C-terminal" evidence="5">
    <location>
        <begin position="166"/>
        <end position="348"/>
    </location>
</feature>
<keyword evidence="7" id="KW-1185">Reference proteome</keyword>
<organism evidence="6 7">
    <name type="scientific">Fodinicola feengrottensis</name>
    <dbReference type="NCBI Taxonomy" id="435914"/>
    <lineage>
        <taxon>Bacteria</taxon>
        <taxon>Bacillati</taxon>
        <taxon>Actinomycetota</taxon>
        <taxon>Actinomycetes</taxon>
        <taxon>Mycobacteriales</taxon>
        <taxon>Fodinicola</taxon>
    </lineage>
</organism>
<dbReference type="EMBL" id="BAAANY010000020">
    <property type="protein sequence ID" value="GAA1697624.1"/>
    <property type="molecule type" value="Genomic_DNA"/>
</dbReference>
<feature type="domain" description="Alcohol dehydrogenase iron-type/glycerol dehydrogenase GldA" evidence="4">
    <location>
        <begin position="11"/>
        <end position="154"/>
    </location>
</feature>
<dbReference type="Pfam" id="PF25137">
    <property type="entry name" value="ADH_Fe_C"/>
    <property type="match status" value="1"/>
</dbReference>
<dbReference type="PANTHER" id="PTHR11496:SF102">
    <property type="entry name" value="ALCOHOL DEHYDROGENASE 4"/>
    <property type="match status" value="1"/>
</dbReference>
<comment type="caution">
    <text evidence="6">The sequence shown here is derived from an EMBL/GenBank/DDBJ whole genome shotgun (WGS) entry which is preliminary data.</text>
</comment>
<accession>A0ABN2I2N5</accession>
<evidence type="ECO:0000313" key="6">
    <source>
        <dbReference type="EMBL" id="GAA1697624.1"/>
    </source>
</evidence>
<dbReference type="InterPro" id="IPR056798">
    <property type="entry name" value="ADH_Fe_C"/>
</dbReference>
<sequence>MSRNFTYEALPGRVVFGAGTASQLAAETDRVGGHRVLVVASNRDQRLVDQLVRPLGDRLVGRFTDVRQHVPIEVAAAAREMAAELAADCVVCVGGGSAIGTAKAIALVRPVPIVAVPTTYAGSEMTPVWGLTEDGRKTTGRDPAVQPATVIYDPELTLSLPPAIAAPSGVNALAHCVEAMWVPAASPITTLMAAEGIRTLAGSLPAVVADGGDLEARSGALYGAYLAGAAFATTGSGLHHRICHVLGGAFDLPHAETHTIVLPYVVAFNELAVPEVMRTIAAALGTQSAPAGLWALTGRLGTPRALRDIGLSAEDVDRAVKLLLEKDYSDNARPVTEADLTAIVRAAFAGDPVV</sequence>
<dbReference type="PANTHER" id="PTHR11496">
    <property type="entry name" value="ALCOHOL DEHYDROGENASE"/>
    <property type="match status" value="1"/>
</dbReference>
<dbReference type="RefSeq" id="WP_344313197.1">
    <property type="nucleotide sequence ID" value="NZ_BAAANY010000020.1"/>
</dbReference>